<sequence length="296" mass="32501">MGTKQYGSRTFLELGVGGTHTIEVLLNLRHVDIKWWNSDVSSHQKQLFRLLGRRVLPAECSAEIEQYHHKKRRRAGGGIGKKSIVIGEKNIKAASAAGGIERAGGGKTKADKKRQTTGRAARKRGLDKLEPDVSAASRKETQKTAPSKEKKIGLSADNSSNNAGQDALYIFGDTIQATYRVEDIDPTESATLLYEDDGDECCSTIRDSDGDDNNVPTSKVSSRKRRVNAAKGPSSSRQKSSKLKIATFRQLIKIPKRIVIWCYPFDPSNPTEPNTEGGGFPRPELIPISSLFYGEN</sequence>
<evidence type="ECO:0000313" key="2">
    <source>
        <dbReference type="EMBL" id="CAE4624807.1"/>
    </source>
</evidence>
<accession>A0A7S4V4P0</accession>
<feature type="region of interest" description="Disordered" evidence="1">
    <location>
        <begin position="98"/>
        <end position="159"/>
    </location>
</feature>
<feature type="compositionally biased region" description="Basic residues" evidence="1">
    <location>
        <begin position="110"/>
        <end position="123"/>
    </location>
</feature>
<evidence type="ECO:0000256" key="1">
    <source>
        <dbReference type="SAM" id="MobiDB-lite"/>
    </source>
</evidence>
<dbReference type="EMBL" id="HBNS01030781">
    <property type="protein sequence ID" value="CAE4624807.1"/>
    <property type="molecule type" value="Transcribed_RNA"/>
</dbReference>
<feature type="region of interest" description="Disordered" evidence="1">
    <location>
        <begin position="271"/>
        <end position="296"/>
    </location>
</feature>
<gene>
    <name evidence="2" type="ORF">DBRI00130_LOCUS24140</name>
</gene>
<feature type="region of interest" description="Disordered" evidence="1">
    <location>
        <begin position="203"/>
        <end position="241"/>
    </location>
</feature>
<organism evidence="2">
    <name type="scientific">Ditylum brightwellii</name>
    <dbReference type="NCBI Taxonomy" id="49249"/>
    <lineage>
        <taxon>Eukaryota</taxon>
        <taxon>Sar</taxon>
        <taxon>Stramenopiles</taxon>
        <taxon>Ochrophyta</taxon>
        <taxon>Bacillariophyta</taxon>
        <taxon>Mediophyceae</taxon>
        <taxon>Lithodesmiophycidae</taxon>
        <taxon>Lithodesmiales</taxon>
        <taxon>Lithodesmiaceae</taxon>
        <taxon>Ditylum</taxon>
    </lineage>
</organism>
<reference evidence="2" key="1">
    <citation type="submission" date="2021-01" db="EMBL/GenBank/DDBJ databases">
        <authorList>
            <person name="Corre E."/>
            <person name="Pelletier E."/>
            <person name="Niang G."/>
            <person name="Scheremetjew M."/>
            <person name="Finn R."/>
            <person name="Kale V."/>
            <person name="Holt S."/>
            <person name="Cochrane G."/>
            <person name="Meng A."/>
            <person name="Brown T."/>
            <person name="Cohen L."/>
        </authorList>
    </citation>
    <scope>NUCLEOTIDE SEQUENCE</scope>
    <source>
        <strain evidence="2">GSO104</strain>
    </source>
</reference>
<feature type="compositionally biased region" description="Basic and acidic residues" evidence="1">
    <location>
        <begin position="124"/>
        <end position="152"/>
    </location>
</feature>
<dbReference type="AlphaFoldDB" id="A0A7S4V4P0"/>
<proteinExistence type="predicted"/>
<name>A0A7S4V4P0_9STRA</name>
<protein>
    <submittedName>
        <fullName evidence="2">Uncharacterized protein</fullName>
    </submittedName>
</protein>